<keyword evidence="3" id="KW-0206">Cytoskeleton</keyword>
<feature type="compositionally biased region" description="Basic and acidic residues" evidence="5">
    <location>
        <begin position="230"/>
        <end position="239"/>
    </location>
</feature>
<dbReference type="Gene3D" id="1.25.10.10">
    <property type="entry name" value="Leucine-rich Repeat Variant"/>
    <property type="match status" value="2"/>
</dbReference>
<dbReference type="SUPFAM" id="SSF48371">
    <property type="entry name" value="ARM repeat"/>
    <property type="match status" value="1"/>
</dbReference>
<evidence type="ECO:0000313" key="7">
    <source>
        <dbReference type="EMBL" id="PUU73545.1"/>
    </source>
</evidence>
<evidence type="ECO:0000256" key="3">
    <source>
        <dbReference type="ARBA" id="ARBA00023212"/>
    </source>
</evidence>
<dbReference type="FunFam" id="1.25.10.10:FF:000019">
    <property type="entry name" value="Cytoskeleton-associated protein 5"/>
    <property type="match status" value="1"/>
</dbReference>
<dbReference type="GO" id="GO:0046785">
    <property type="term" value="P:microtubule polymerization"/>
    <property type="evidence" value="ECO:0007669"/>
    <property type="project" value="InterPro"/>
</dbReference>
<protein>
    <submittedName>
        <fullName evidence="7">Armadillo-type protein</fullName>
    </submittedName>
</protein>
<feature type="coiled-coil region" evidence="4">
    <location>
        <begin position="630"/>
        <end position="720"/>
    </location>
</feature>
<feature type="region of interest" description="Disordered" evidence="5">
    <location>
        <begin position="495"/>
        <end position="608"/>
    </location>
</feature>
<dbReference type="Pfam" id="PF21041">
    <property type="entry name" value="XMAP215_CLASP_TOG"/>
    <property type="match status" value="2"/>
</dbReference>
<dbReference type="GO" id="GO:0005881">
    <property type="term" value="C:cytoplasmic microtubule"/>
    <property type="evidence" value="ECO:0007669"/>
    <property type="project" value="UniProtKB-ARBA"/>
</dbReference>
<proteinExistence type="predicted"/>
<feature type="domain" description="TOG" evidence="6">
    <location>
        <begin position="266"/>
        <end position="498"/>
    </location>
</feature>
<name>A0A2T6ZDH3_TUBBO</name>
<feature type="compositionally biased region" description="Pro residues" evidence="5">
    <location>
        <begin position="535"/>
        <end position="551"/>
    </location>
</feature>
<feature type="region of interest" description="Disordered" evidence="5">
    <location>
        <begin position="230"/>
        <end position="258"/>
    </location>
</feature>
<accession>A0A2T6ZDH3</accession>
<dbReference type="EMBL" id="NESQ01000369">
    <property type="protein sequence ID" value="PUU73545.1"/>
    <property type="molecule type" value="Genomic_DNA"/>
</dbReference>
<feature type="compositionally biased region" description="Basic and acidic residues" evidence="5">
    <location>
        <begin position="773"/>
        <end position="786"/>
    </location>
</feature>
<dbReference type="InterPro" id="IPR045110">
    <property type="entry name" value="XMAP215"/>
</dbReference>
<evidence type="ECO:0000259" key="6">
    <source>
        <dbReference type="SMART" id="SM01349"/>
    </source>
</evidence>
<dbReference type="InterPro" id="IPR048492">
    <property type="entry name" value="Stu2_CTS"/>
</dbReference>
<dbReference type="GO" id="GO:0051010">
    <property type="term" value="F:microtubule plus-end binding"/>
    <property type="evidence" value="ECO:0007669"/>
    <property type="project" value="InterPro"/>
</dbReference>
<dbReference type="InterPro" id="IPR034085">
    <property type="entry name" value="TOG"/>
</dbReference>
<dbReference type="GO" id="GO:0051315">
    <property type="term" value="P:attachment of mitotic spindle microtubules to kinetochore"/>
    <property type="evidence" value="ECO:0007669"/>
    <property type="project" value="UniProtKB-ARBA"/>
</dbReference>
<dbReference type="GO" id="GO:0099070">
    <property type="term" value="C:static microtubule bundle"/>
    <property type="evidence" value="ECO:0007669"/>
    <property type="project" value="UniProtKB-ARBA"/>
</dbReference>
<evidence type="ECO:0000256" key="1">
    <source>
        <dbReference type="ARBA" id="ARBA00004317"/>
    </source>
</evidence>
<dbReference type="GO" id="GO:1990571">
    <property type="term" value="P:meiotic centromere clustering"/>
    <property type="evidence" value="ECO:0007669"/>
    <property type="project" value="UniProtKB-ARBA"/>
</dbReference>
<dbReference type="GO" id="GO:0000776">
    <property type="term" value="C:kinetochore"/>
    <property type="evidence" value="ECO:0007669"/>
    <property type="project" value="UniProtKB-ARBA"/>
</dbReference>
<sequence>MAEEEPDYSNLPLTDRAVHKVWKVRKAAYEEAAAEFAKSPDEGAPCFRDWLMDSGLWKKIVLDSNVAAQQEGITALCAFLQYGGVNACLRSRSHTISPLVEKGLSSTRAGTKQKSLEAVLLYIELDTPGPVLDELAPYLSHKMPKIIAATIATFTSIYATFGARTVDPKPVLKALPALFGHADKNVRAEATKLAIELYKWLKDAMKPMFFNDLKPVQQKELEEAFEKVKDESPKQERLLRSQQATAGGEEEQGEEEEVEAEVDAFDLAEPVDVLSKLPNEFHEMIASTKWKDRKDALESLFALLNVPRIKDGDFNEIIRALAKSMKDANVVVVTVAANCVELLANGLRKSFGRHRSSIMTPILERLKEKKPTVVEALTKALDAIFGATSLTDCLEDILEYMKHKNPNVKLETLRFLIRCLRNTRDFPSKAESKSIAEASGKLLSDTTAPARDGAAEAMGTLMKILGERQMNPFLDGLDEIRKVKIKEFFETAEVKAKEKPKPVAPPPAAKAPPMKKTLGGKPGLKKKAPPATAVLPPPVEEPQRPMNPPRAIPSKLSAPKAGPGGLKLKKPSGVGGPGTLASPKRAAAPGAPSPEEEPPAPKVAFGGRGLASRPLAKEVAPARVVDSGLSALEKAELEELRAEKDRWARQIQEEKAEKAKLLQEINDLQLQNAQLIEEHTRDNLSIRAKEAQLVRARSDAETAEATVHKQQREMERLKRELARAVRPTSPAPTDISEHVYRDNGLNGSYNGGRNDSMGRSAGNRLSLASAFSGEDKENGYGHERGSRMSPTLREGTEGGRASSAGNRAESIESWKRAAEVTSQLKLRIEVFELPRTSNPFYFFYSYFYFIYLLTNDAANESKARPGKKSALVVF</sequence>
<evidence type="ECO:0000313" key="8">
    <source>
        <dbReference type="Proteomes" id="UP000244722"/>
    </source>
</evidence>
<organism evidence="7 8">
    <name type="scientific">Tuber borchii</name>
    <name type="common">White truffle</name>
    <dbReference type="NCBI Taxonomy" id="42251"/>
    <lineage>
        <taxon>Eukaryota</taxon>
        <taxon>Fungi</taxon>
        <taxon>Dikarya</taxon>
        <taxon>Ascomycota</taxon>
        <taxon>Pezizomycotina</taxon>
        <taxon>Pezizomycetes</taxon>
        <taxon>Pezizales</taxon>
        <taxon>Tuberaceae</taxon>
        <taxon>Tuber</taxon>
    </lineage>
</organism>
<feature type="region of interest" description="Disordered" evidence="5">
    <location>
        <begin position="721"/>
        <end position="808"/>
    </location>
</feature>
<comment type="caution">
    <text evidence="7">The sequence shown here is derived from an EMBL/GenBank/DDBJ whole genome shotgun (WGS) entry which is preliminary data.</text>
</comment>
<dbReference type="STRING" id="42251.A0A2T6ZDH3"/>
<comment type="subcellular location">
    <subcellularLocation>
        <location evidence="1">Cytoplasm</location>
        <location evidence="1">Cytoskeleton</location>
        <location evidence="1">Microtubule organizing center</location>
        <location evidence="1">Spindle pole body</location>
    </subcellularLocation>
</comment>
<keyword evidence="8" id="KW-1185">Reference proteome</keyword>
<dbReference type="GO" id="GO:1990498">
    <property type="term" value="C:mitotic spindle microtubule"/>
    <property type="evidence" value="ECO:0007669"/>
    <property type="project" value="UniProtKB-ARBA"/>
</dbReference>
<feature type="domain" description="TOG" evidence="6">
    <location>
        <begin position="1"/>
        <end position="234"/>
    </location>
</feature>
<dbReference type="InterPro" id="IPR016024">
    <property type="entry name" value="ARM-type_fold"/>
</dbReference>
<dbReference type="OrthoDB" id="205662at2759"/>
<dbReference type="InterPro" id="IPR011989">
    <property type="entry name" value="ARM-like"/>
</dbReference>
<dbReference type="GO" id="GO:0000022">
    <property type="term" value="P:mitotic spindle elongation"/>
    <property type="evidence" value="ECO:0007669"/>
    <property type="project" value="UniProtKB-ARBA"/>
</dbReference>
<evidence type="ECO:0000256" key="2">
    <source>
        <dbReference type="ARBA" id="ARBA00022490"/>
    </source>
</evidence>
<gene>
    <name evidence="7" type="ORF">B9Z19DRAFT_1034741</name>
</gene>
<feature type="compositionally biased region" description="Acidic residues" evidence="5">
    <location>
        <begin position="248"/>
        <end position="258"/>
    </location>
</feature>
<dbReference type="FunFam" id="1.25.10.10:FF:000282">
    <property type="entry name" value="Spindle pole body component"/>
    <property type="match status" value="1"/>
</dbReference>
<dbReference type="GO" id="GO:0061863">
    <property type="term" value="F:microtubule plus end polymerase"/>
    <property type="evidence" value="ECO:0007669"/>
    <property type="project" value="InterPro"/>
</dbReference>
<dbReference type="AlphaFoldDB" id="A0A2T6ZDH3"/>
<keyword evidence="4" id="KW-0175">Coiled coil</keyword>
<dbReference type="PANTHER" id="PTHR12609">
    <property type="entry name" value="MICROTUBULE ASSOCIATED PROTEIN XMAP215"/>
    <property type="match status" value="1"/>
</dbReference>
<evidence type="ECO:0000256" key="5">
    <source>
        <dbReference type="SAM" id="MobiDB-lite"/>
    </source>
</evidence>
<reference evidence="7 8" key="1">
    <citation type="submission" date="2017-04" db="EMBL/GenBank/DDBJ databases">
        <title>Draft genome sequence of Tuber borchii Vittad., a whitish edible truffle.</title>
        <authorList>
            <consortium name="DOE Joint Genome Institute"/>
            <person name="Murat C."/>
            <person name="Kuo A."/>
            <person name="Barry K.W."/>
            <person name="Clum A."/>
            <person name="Dockter R.B."/>
            <person name="Fauchery L."/>
            <person name="Iotti M."/>
            <person name="Kohler A."/>
            <person name="Labutti K."/>
            <person name="Lindquist E.A."/>
            <person name="Lipzen A."/>
            <person name="Ohm R.A."/>
            <person name="Wang M."/>
            <person name="Grigoriev I.V."/>
            <person name="Zambonelli A."/>
            <person name="Martin F.M."/>
        </authorList>
    </citation>
    <scope>NUCLEOTIDE SEQUENCE [LARGE SCALE GENOMIC DNA]</scope>
    <source>
        <strain evidence="7 8">Tbo3840</strain>
    </source>
</reference>
<dbReference type="SMART" id="SM01349">
    <property type="entry name" value="TOG"/>
    <property type="match status" value="2"/>
</dbReference>
<dbReference type="GO" id="GO:0030951">
    <property type="term" value="P:establishment or maintenance of microtubule cytoskeleton polarity"/>
    <property type="evidence" value="ECO:0007669"/>
    <property type="project" value="InterPro"/>
</dbReference>
<keyword evidence="2" id="KW-0963">Cytoplasm</keyword>
<dbReference type="GO" id="GO:0044732">
    <property type="term" value="C:mitotic spindle pole body"/>
    <property type="evidence" value="ECO:0007669"/>
    <property type="project" value="UniProtKB-ARBA"/>
</dbReference>
<dbReference type="InterPro" id="IPR048491">
    <property type="entry name" value="XMAP215_CLASP_TOG"/>
</dbReference>
<dbReference type="Pfam" id="PF21042">
    <property type="entry name" value="Stu2_CTS"/>
    <property type="match status" value="1"/>
</dbReference>
<dbReference type="Proteomes" id="UP000244722">
    <property type="component" value="Unassembled WGS sequence"/>
</dbReference>
<evidence type="ECO:0000256" key="4">
    <source>
        <dbReference type="SAM" id="Coils"/>
    </source>
</evidence>